<evidence type="ECO:0000256" key="8">
    <source>
        <dbReference type="SAM" id="MobiDB-lite"/>
    </source>
</evidence>
<dbReference type="InterPro" id="IPR006599">
    <property type="entry name" value="CARP_motif"/>
</dbReference>
<dbReference type="PROSITE" id="PS51329">
    <property type="entry name" value="C_CAP_COFACTOR_C"/>
    <property type="match status" value="1"/>
</dbReference>
<feature type="coiled-coil region" evidence="7">
    <location>
        <begin position="26"/>
        <end position="53"/>
    </location>
</feature>
<sequence length="354" mass="40695">MEVQSLDNREGVVDSVVEERLLSRMRKRTEELAQRSEQRRNQQVNRNTELETADAFLTSFHEMKVKLDQDILKSDDLDTGDKDAMIEYFNKMVRDHSLIQQYINESSMFLASFQMKRSQEILAELEAEIQRKMEVLQPKKRFGFGTKASKPKPKAKDSVPSKSDTTDSATRIEMKYSALDELIAKRFFGFKDKSNETLVMAAEEISNRQLNLQNLSHCNVQVLGNPDTIQAAALDNCTILIGPTSRSAFIKNCTSCRFVLACQQVRIHDTRDTQFYIHVTGAAIIESCGNVGFAPYNLEYPLLQEHYNYSGLDIDTNNWDKVDDFKWITKNEKSPNMYLIEEKERKDNWLSGAV</sequence>
<organism evidence="10">
    <name type="scientific">Hirondellea gigas</name>
    <dbReference type="NCBI Taxonomy" id="1518452"/>
    <lineage>
        <taxon>Eukaryota</taxon>
        <taxon>Metazoa</taxon>
        <taxon>Ecdysozoa</taxon>
        <taxon>Arthropoda</taxon>
        <taxon>Crustacea</taxon>
        <taxon>Multicrustacea</taxon>
        <taxon>Malacostraca</taxon>
        <taxon>Eumalacostraca</taxon>
        <taxon>Peracarida</taxon>
        <taxon>Amphipoda</taxon>
        <taxon>Amphilochidea</taxon>
        <taxon>Lysianassida</taxon>
        <taxon>Lysianassidira</taxon>
        <taxon>Lysianassoidea</taxon>
        <taxon>Lysianassidae</taxon>
        <taxon>Hirondellea</taxon>
    </lineage>
</organism>
<feature type="domain" description="C-CAP/cofactor C-like" evidence="9">
    <location>
        <begin position="160"/>
        <end position="327"/>
    </location>
</feature>
<reference evidence="11" key="1">
    <citation type="submission" date="2017-11" db="EMBL/GenBank/DDBJ databases">
        <title>The sensing device of the deep-sea amphipod.</title>
        <authorList>
            <person name="Kobayashi H."/>
            <person name="Nagahama T."/>
            <person name="Arai W."/>
            <person name="Sasagawa Y."/>
            <person name="Umeda M."/>
            <person name="Hayashi T."/>
            <person name="Nikaido I."/>
            <person name="Watanabe H."/>
            <person name="Oguri K."/>
            <person name="Kitazato H."/>
            <person name="Fujioka K."/>
            <person name="Kido Y."/>
            <person name="Takami H."/>
        </authorList>
    </citation>
    <scope>NUCLEOTIDE SEQUENCE</scope>
    <source>
        <tissue evidence="11">Whole body</tissue>
    </source>
</reference>
<evidence type="ECO:0000313" key="10">
    <source>
        <dbReference type="EMBL" id="LAB66933.1"/>
    </source>
</evidence>
<dbReference type="Gene3D" id="2.160.20.70">
    <property type="match status" value="1"/>
</dbReference>
<dbReference type="InterPro" id="IPR027684">
    <property type="entry name" value="TBCC"/>
</dbReference>
<feature type="region of interest" description="Disordered" evidence="8">
    <location>
        <begin position="142"/>
        <end position="167"/>
    </location>
</feature>
<dbReference type="GO" id="GO:0007021">
    <property type="term" value="P:tubulin complex assembly"/>
    <property type="evidence" value="ECO:0007669"/>
    <property type="project" value="TreeGrafter"/>
</dbReference>
<evidence type="ECO:0000256" key="2">
    <source>
        <dbReference type="ARBA" id="ARBA00008848"/>
    </source>
</evidence>
<dbReference type="EMBL" id="IACF01001219">
    <property type="protein sequence ID" value="LAB66933.1"/>
    <property type="molecule type" value="mRNA"/>
</dbReference>
<dbReference type="InterPro" id="IPR016098">
    <property type="entry name" value="CAP/MinC_C"/>
</dbReference>
<evidence type="ECO:0000256" key="4">
    <source>
        <dbReference type="ARBA" id="ARBA00022990"/>
    </source>
</evidence>
<comment type="similarity">
    <text evidence="2">Belongs to the TBCC family.</text>
</comment>
<dbReference type="Gene3D" id="1.20.58.1250">
    <property type="entry name" value="Tubulin Binding Cofactor C, N-terminal domain"/>
    <property type="match status" value="1"/>
</dbReference>
<evidence type="ECO:0000256" key="5">
    <source>
        <dbReference type="ARBA" id="ARBA00023186"/>
    </source>
</evidence>
<name>A0A2P2HYU3_9CRUS</name>
<dbReference type="InterPro" id="IPR038397">
    <property type="entry name" value="TBCC_N_sf"/>
</dbReference>
<evidence type="ECO:0000313" key="11">
    <source>
        <dbReference type="EMBL" id="LAC21148.1"/>
    </source>
</evidence>
<dbReference type="EMBL" id="IACT01001826">
    <property type="protein sequence ID" value="LAC21148.1"/>
    <property type="molecule type" value="mRNA"/>
</dbReference>
<protein>
    <submittedName>
        <fullName evidence="10">Tubulin-specific chaperone C-like</fullName>
    </submittedName>
</protein>
<reference evidence="10" key="2">
    <citation type="journal article" date="2018" name="Biosci. Biotechnol. Biochem.">
        <title>Polysaccharide hydrolase of the hadal zone amphipods Hirondellea gigas.</title>
        <authorList>
            <person name="Kobayashi H."/>
            <person name="Nagahama T."/>
            <person name="Arai W."/>
            <person name="Sasagawa Y."/>
            <person name="Umeda M."/>
            <person name="Hayashi T."/>
            <person name="Nikaido I."/>
            <person name="Watanabe H."/>
            <person name="Oguri K."/>
            <person name="Kitazato H."/>
            <person name="Fujioka K."/>
            <person name="Kido Y."/>
            <person name="Takami H."/>
        </authorList>
    </citation>
    <scope>NUCLEOTIDE SEQUENCE</scope>
    <source>
        <tissue evidence="10">Whole body</tissue>
    </source>
</reference>
<keyword evidence="3" id="KW-0963">Cytoplasm</keyword>
<dbReference type="PANTHER" id="PTHR15139">
    <property type="entry name" value="TUBULIN FOLDING COFACTOR C"/>
    <property type="match status" value="1"/>
</dbReference>
<dbReference type="InterPro" id="IPR012945">
    <property type="entry name" value="Tubulin-bd_cofactor_C_dom"/>
</dbReference>
<keyword evidence="5" id="KW-0143">Chaperone</keyword>
<evidence type="ECO:0000256" key="6">
    <source>
        <dbReference type="ARBA" id="ARBA00026055"/>
    </source>
</evidence>
<dbReference type="Pfam" id="PF07986">
    <property type="entry name" value="TBCC"/>
    <property type="match status" value="1"/>
</dbReference>
<dbReference type="GO" id="GO:0015631">
    <property type="term" value="F:tubulin binding"/>
    <property type="evidence" value="ECO:0007669"/>
    <property type="project" value="InterPro"/>
</dbReference>
<keyword evidence="7" id="KW-0175">Coiled coil</keyword>
<evidence type="ECO:0000256" key="7">
    <source>
        <dbReference type="SAM" id="Coils"/>
    </source>
</evidence>
<dbReference type="InterPro" id="IPR017901">
    <property type="entry name" value="C-CAP_CF_C-like"/>
</dbReference>
<dbReference type="Pfam" id="PF16752">
    <property type="entry name" value="TBCC_N"/>
    <property type="match status" value="1"/>
</dbReference>
<comment type="subcellular location">
    <subcellularLocation>
        <location evidence="1">Cytoplasm</location>
    </subcellularLocation>
</comment>
<dbReference type="PANTHER" id="PTHR15139:SF0">
    <property type="entry name" value="TUBULIN-SPECIFIC CHAPERONE C"/>
    <property type="match status" value="1"/>
</dbReference>
<proteinExistence type="evidence at transcript level"/>
<dbReference type="GO" id="GO:0007023">
    <property type="term" value="P:post-chaperonin tubulin folding pathway"/>
    <property type="evidence" value="ECO:0007669"/>
    <property type="project" value="InterPro"/>
</dbReference>
<evidence type="ECO:0000259" key="9">
    <source>
        <dbReference type="PROSITE" id="PS51329"/>
    </source>
</evidence>
<dbReference type="AlphaFoldDB" id="A0A2P2HYU3"/>
<dbReference type="InterPro" id="IPR031925">
    <property type="entry name" value="TBCC_N"/>
</dbReference>
<evidence type="ECO:0000256" key="1">
    <source>
        <dbReference type="ARBA" id="ARBA00004496"/>
    </source>
</evidence>
<accession>A0A2P2HYU3</accession>
<dbReference type="SMART" id="SM00673">
    <property type="entry name" value="CARP"/>
    <property type="match status" value="2"/>
</dbReference>
<keyword evidence="4" id="KW-0007">Acetylation</keyword>
<comment type="subunit">
    <text evidence="6">Supercomplex made of cofactors A to E. Cofactors A and D function by capturing and stabilizing tubulin in a quasi-native conformation. Cofactor E binds to the cofactor D-tubulin complex; interaction with cofactor C then causes the release of tubulin polypeptides that are committed to the native state.</text>
</comment>
<evidence type="ECO:0000256" key="3">
    <source>
        <dbReference type="ARBA" id="ARBA00022490"/>
    </source>
</evidence>
<dbReference type="GO" id="GO:0005737">
    <property type="term" value="C:cytoplasm"/>
    <property type="evidence" value="ECO:0007669"/>
    <property type="project" value="UniProtKB-SubCell"/>
</dbReference>